<evidence type="ECO:0000256" key="8">
    <source>
        <dbReference type="SAM" id="Phobius"/>
    </source>
</evidence>
<gene>
    <name evidence="9" type="ORF">GIW81_14765</name>
</gene>
<accession>A0A6I3KMI9</accession>
<keyword evidence="5 8" id="KW-1133">Transmembrane helix</keyword>
<feature type="transmembrane region" description="Helical" evidence="8">
    <location>
        <begin position="521"/>
        <end position="545"/>
    </location>
</feature>
<feature type="transmembrane region" description="Helical" evidence="8">
    <location>
        <begin position="115"/>
        <end position="134"/>
    </location>
</feature>
<dbReference type="AlphaFoldDB" id="A0A6I3KMI9"/>
<dbReference type="InterPro" id="IPR050277">
    <property type="entry name" value="Sodium:Solute_Symporter"/>
</dbReference>
<feature type="transmembrane region" description="Helical" evidence="8">
    <location>
        <begin position="339"/>
        <end position="358"/>
    </location>
</feature>
<dbReference type="Gene3D" id="1.20.1730.10">
    <property type="entry name" value="Sodium/glucose cotransporter"/>
    <property type="match status" value="1"/>
</dbReference>
<evidence type="ECO:0000256" key="6">
    <source>
        <dbReference type="ARBA" id="ARBA00023136"/>
    </source>
</evidence>
<evidence type="ECO:0000256" key="7">
    <source>
        <dbReference type="RuleBase" id="RU362091"/>
    </source>
</evidence>
<feature type="transmembrane region" description="Helical" evidence="8">
    <location>
        <begin position="418"/>
        <end position="446"/>
    </location>
</feature>
<feature type="transmembrane region" description="Helical" evidence="8">
    <location>
        <begin position="295"/>
        <end position="319"/>
    </location>
</feature>
<keyword evidence="4 8" id="KW-0812">Transmembrane</keyword>
<organism evidence="9 10">
    <name type="scientific">Hyphomicrobium album</name>
    <dbReference type="NCBI Taxonomy" id="2665159"/>
    <lineage>
        <taxon>Bacteria</taxon>
        <taxon>Pseudomonadati</taxon>
        <taxon>Pseudomonadota</taxon>
        <taxon>Alphaproteobacteria</taxon>
        <taxon>Hyphomicrobiales</taxon>
        <taxon>Hyphomicrobiaceae</taxon>
        <taxon>Hyphomicrobium</taxon>
    </lineage>
</organism>
<evidence type="ECO:0000256" key="4">
    <source>
        <dbReference type="ARBA" id="ARBA00022692"/>
    </source>
</evidence>
<comment type="similarity">
    <text evidence="2 7">Belongs to the sodium:solute symporter (SSF) (TC 2.A.21) family.</text>
</comment>
<keyword evidence="6 8" id="KW-0472">Membrane</keyword>
<sequence length="610" mass="63473">MSVTSRTRFVNPRLGTYFGIFASSLAGLVMLLLIFEELGTADALLRWAMLLGPMFLYAAIGLCVPTQEPLEFFAAGRRVPAGYTGLGIGVAAMGATGIVAVTGVFFLIGFDALCLMIGGLGGFVIMSVMLAPFFRKFGAFTVPSYLGRRFESKTVRLLSAALLTVPALLMLAAELRMGAYAAGWLSGQPASLMIVLLVAAFIAMVGLGGMRSLTWSGSAAAIAAVLALLVPVTIVAVMVTNFPLPQLTNGPLLRALMHSEAAHGLPIADASALAFGLPGEGFVHIAKRFTAPFGAIGPTAFVVATLTVMAGVASSPWLIPRVTMTPGVYETRKSLGWATVYFSLIMLTAAAVAVYMRDYLMDVVNGGAPAALPEWMRRLVDLGFATVDTAVPLTYTGFAIARDSVLLSLPVAAEMPSVFVYFAATGIVAAALVGAGAVASALGNVIAEDVVNGLSWEPLPRTGRVHMGRLAIVGAAVVGGLVALVAPTDPLRLLLWSLALSGSTFFPVIVLSIWWKRMNAFGAIAGMSCGFGVAVLTILAGAANILGLDGALAGILGLPAGVAGAVLASITTPAPGRSVLELVREIRVPGGEVIYDREMRLLRLKNRERT</sequence>
<name>A0A6I3KMI9_9HYPH</name>
<evidence type="ECO:0000256" key="2">
    <source>
        <dbReference type="ARBA" id="ARBA00006434"/>
    </source>
</evidence>
<comment type="subcellular location">
    <subcellularLocation>
        <location evidence="1">Membrane</location>
        <topology evidence="1">Multi-pass membrane protein</topology>
    </subcellularLocation>
</comment>
<comment type="caution">
    <text evidence="9">The sequence shown here is derived from an EMBL/GenBank/DDBJ whole genome shotgun (WGS) entry which is preliminary data.</text>
</comment>
<feature type="transmembrane region" description="Helical" evidence="8">
    <location>
        <begin position="86"/>
        <end position="109"/>
    </location>
</feature>
<reference evidence="9 10" key="1">
    <citation type="submission" date="2019-11" db="EMBL/GenBank/DDBJ databases">
        <title>Identification of a novel strain.</title>
        <authorList>
            <person name="Xu Q."/>
            <person name="Wang G."/>
        </authorList>
    </citation>
    <scope>NUCLEOTIDE SEQUENCE [LARGE SCALE GENOMIC DNA]</scope>
    <source>
        <strain evidence="10">xq</strain>
    </source>
</reference>
<dbReference type="GO" id="GO:0022857">
    <property type="term" value="F:transmembrane transporter activity"/>
    <property type="evidence" value="ECO:0007669"/>
    <property type="project" value="InterPro"/>
</dbReference>
<keyword evidence="10" id="KW-1185">Reference proteome</keyword>
<evidence type="ECO:0000256" key="5">
    <source>
        <dbReference type="ARBA" id="ARBA00022989"/>
    </source>
</evidence>
<evidence type="ECO:0000256" key="1">
    <source>
        <dbReference type="ARBA" id="ARBA00004141"/>
    </source>
</evidence>
<protein>
    <submittedName>
        <fullName evidence="9">Sodium:solute symporter</fullName>
    </submittedName>
</protein>
<dbReference type="RefSeq" id="WP_154740127.1">
    <property type="nucleotide sequence ID" value="NZ_WMBQ01000002.1"/>
</dbReference>
<dbReference type="GO" id="GO:0005886">
    <property type="term" value="C:plasma membrane"/>
    <property type="evidence" value="ECO:0007669"/>
    <property type="project" value="TreeGrafter"/>
</dbReference>
<dbReference type="Pfam" id="PF00474">
    <property type="entry name" value="SSF"/>
    <property type="match status" value="2"/>
</dbReference>
<feature type="transmembrane region" description="Helical" evidence="8">
    <location>
        <begin position="47"/>
        <end position="65"/>
    </location>
</feature>
<dbReference type="InterPro" id="IPR038377">
    <property type="entry name" value="Na/Glc_symporter_sf"/>
</dbReference>
<dbReference type="InterPro" id="IPR001734">
    <property type="entry name" value="Na/solute_symporter"/>
</dbReference>
<dbReference type="Proteomes" id="UP000440694">
    <property type="component" value="Unassembled WGS sequence"/>
</dbReference>
<feature type="transmembrane region" description="Helical" evidence="8">
    <location>
        <begin position="467"/>
        <end position="487"/>
    </location>
</feature>
<feature type="transmembrane region" description="Helical" evidence="8">
    <location>
        <begin position="185"/>
        <end position="207"/>
    </location>
</feature>
<evidence type="ECO:0000313" key="9">
    <source>
        <dbReference type="EMBL" id="MTD95598.1"/>
    </source>
</evidence>
<feature type="transmembrane region" description="Helical" evidence="8">
    <location>
        <begin position="155"/>
        <end position="173"/>
    </location>
</feature>
<dbReference type="PANTHER" id="PTHR48086">
    <property type="entry name" value="SODIUM/PROLINE SYMPORTER-RELATED"/>
    <property type="match status" value="1"/>
</dbReference>
<evidence type="ECO:0000256" key="3">
    <source>
        <dbReference type="ARBA" id="ARBA00022448"/>
    </source>
</evidence>
<feature type="transmembrane region" description="Helical" evidence="8">
    <location>
        <begin position="14"/>
        <end position="35"/>
    </location>
</feature>
<feature type="transmembrane region" description="Helical" evidence="8">
    <location>
        <begin position="219"/>
        <end position="244"/>
    </location>
</feature>
<feature type="transmembrane region" description="Helical" evidence="8">
    <location>
        <begin position="551"/>
        <end position="570"/>
    </location>
</feature>
<keyword evidence="3" id="KW-0813">Transport</keyword>
<feature type="transmembrane region" description="Helical" evidence="8">
    <location>
        <begin position="493"/>
        <end position="514"/>
    </location>
</feature>
<dbReference type="PROSITE" id="PS50283">
    <property type="entry name" value="NA_SOLUT_SYMP_3"/>
    <property type="match status" value="1"/>
</dbReference>
<evidence type="ECO:0000313" key="10">
    <source>
        <dbReference type="Proteomes" id="UP000440694"/>
    </source>
</evidence>
<dbReference type="PANTHER" id="PTHR48086:SF5">
    <property type="entry name" value="NA(+):SOLUTE SYMPORTER (SSF FAMILY)"/>
    <property type="match status" value="1"/>
</dbReference>
<dbReference type="EMBL" id="WMBQ01000002">
    <property type="protein sequence ID" value="MTD95598.1"/>
    <property type="molecule type" value="Genomic_DNA"/>
</dbReference>
<proteinExistence type="inferred from homology"/>